<evidence type="ECO:0000313" key="11">
    <source>
        <dbReference type="EMBL" id="KZS92257.1"/>
    </source>
</evidence>
<dbReference type="NCBIfam" id="TIGR01788">
    <property type="entry name" value="Glu-decarb-GAD"/>
    <property type="match status" value="1"/>
</dbReference>
<dbReference type="GO" id="GO:0006538">
    <property type="term" value="P:L-glutamate catabolic process"/>
    <property type="evidence" value="ECO:0007669"/>
    <property type="project" value="TreeGrafter"/>
</dbReference>
<evidence type="ECO:0000256" key="1">
    <source>
        <dbReference type="ARBA" id="ARBA00001933"/>
    </source>
</evidence>
<dbReference type="GO" id="GO:0030170">
    <property type="term" value="F:pyridoxal phosphate binding"/>
    <property type="evidence" value="ECO:0007669"/>
    <property type="project" value="InterPro"/>
</dbReference>
<sequence>MSLSTVPSEHRLNEHEPGHDQHVSTTVYGSALAVADIPRFEMAEDEMPARVAARFVHDELLMDGTPALNLASFVTTYMEEEAEKLMVENLSKNFIDVEEYPACGEIETRCVNMIARLFNAPLNDPNAEALGVSTIGSSEAIILSVLAAKRRWQNARKAAGKPWDKPNLVMNAAVQVCWEKAARYLEVEERYWYCTPDRYIIDPKEAVDLVDENTIMVCAILGSTYTGEYEDVKTLNDLLAAKNEKEGLDVHIHVDAASGGFVAPFVNPQLEWDFRVPLVCSINVSGHKYGLAYAGVGWALWREKKFLPEEILFTVNYLGSPQVSFTLNFSKSAVQVIGQYYQLLRLGKSGYRAIMTNLTKTADFLADAVAGVQGGQKFVIMSKKGGDGLPLVAWRLKNKEHYDEFAIARHLRSRGWIVPAYTMAPHTESLKLLRVVVREDFSRHRCETFLRDLNEAVKFLDQTPPEVIEHLKQAVQPRARHAHNPGKSSKSTGKHGHGHHGRHEKHSLQGKHGKTHGIC</sequence>
<dbReference type="InterPro" id="IPR002129">
    <property type="entry name" value="PyrdxlP-dep_de-COase"/>
</dbReference>
<dbReference type="FunFam" id="3.40.640.10:FF:000017">
    <property type="entry name" value="Glutamate decarboxylase"/>
    <property type="match status" value="1"/>
</dbReference>
<keyword evidence="12" id="KW-1185">Reference proteome</keyword>
<evidence type="ECO:0000256" key="10">
    <source>
        <dbReference type="SAM" id="MobiDB-lite"/>
    </source>
</evidence>
<dbReference type="InterPro" id="IPR010107">
    <property type="entry name" value="Glutamate_decarboxylase"/>
</dbReference>
<accession>A0A164TCM1</accession>
<dbReference type="PANTHER" id="PTHR43321">
    <property type="entry name" value="GLUTAMATE DECARBOXYLASE"/>
    <property type="match status" value="1"/>
</dbReference>
<evidence type="ECO:0000256" key="5">
    <source>
        <dbReference type="ARBA" id="ARBA00023239"/>
    </source>
</evidence>
<dbReference type="EC" id="4.1.1.15" evidence="3 9"/>
<dbReference type="InterPro" id="IPR015421">
    <property type="entry name" value="PyrdxlP-dep_Trfase_major"/>
</dbReference>
<feature type="region of interest" description="Disordered" evidence="10">
    <location>
        <begin position="1"/>
        <end position="23"/>
    </location>
</feature>
<dbReference type="PANTHER" id="PTHR43321:SF6">
    <property type="entry name" value="GLUTAMATE DECARBOXYLASE"/>
    <property type="match status" value="1"/>
</dbReference>
<comment type="cofactor">
    <cofactor evidence="1 7 8">
        <name>pyridoxal 5'-phosphate</name>
        <dbReference type="ChEBI" id="CHEBI:597326"/>
    </cofactor>
</comment>
<evidence type="ECO:0000256" key="4">
    <source>
        <dbReference type="ARBA" id="ARBA00022898"/>
    </source>
</evidence>
<reference evidence="11 12" key="1">
    <citation type="journal article" date="2016" name="Mol. Biol. Evol.">
        <title>Comparative Genomics of Early-Diverging Mushroom-Forming Fungi Provides Insights into the Origins of Lignocellulose Decay Capabilities.</title>
        <authorList>
            <person name="Nagy L.G."/>
            <person name="Riley R."/>
            <person name="Tritt A."/>
            <person name="Adam C."/>
            <person name="Daum C."/>
            <person name="Floudas D."/>
            <person name="Sun H."/>
            <person name="Yadav J.S."/>
            <person name="Pangilinan J."/>
            <person name="Larsson K.H."/>
            <person name="Matsuura K."/>
            <person name="Barry K."/>
            <person name="Labutti K."/>
            <person name="Kuo R."/>
            <person name="Ohm R.A."/>
            <person name="Bhattacharya S.S."/>
            <person name="Shirouzu T."/>
            <person name="Yoshinaga Y."/>
            <person name="Martin F.M."/>
            <person name="Grigoriev I.V."/>
            <person name="Hibbett D.S."/>
        </authorList>
    </citation>
    <scope>NUCLEOTIDE SEQUENCE [LARGE SCALE GENOMIC DNA]</scope>
    <source>
        <strain evidence="11 12">HHB9708</strain>
    </source>
</reference>
<evidence type="ECO:0000256" key="3">
    <source>
        <dbReference type="ARBA" id="ARBA00012421"/>
    </source>
</evidence>
<dbReference type="InterPro" id="IPR015424">
    <property type="entry name" value="PyrdxlP-dep_Trfase"/>
</dbReference>
<keyword evidence="4 7" id="KW-0663">Pyridoxal phosphate</keyword>
<evidence type="ECO:0000256" key="2">
    <source>
        <dbReference type="ARBA" id="ARBA00009533"/>
    </source>
</evidence>
<evidence type="ECO:0000256" key="9">
    <source>
        <dbReference type="RuleBase" id="RU361171"/>
    </source>
</evidence>
<organism evidence="11 12">
    <name type="scientific">Sistotremastrum niveocremeum HHB9708</name>
    <dbReference type="NCBI Taxonomy" id="1314777"/>
    <lineage>
        <taxon>Eukaryota</taxon>
        <taxon>Fungi</taxon>
        <taxon>Dikarya</taxon>
        <taxon>Basidiomycota</taxon>
        <taxon>Agaricomycotina</taxon>
        <taxon>Agaricomycetes</taxon>
        <taxon>Sistotremastrales</taxon>
        <taxon>Sistotremastraceae</taxon>
        <taxon>Sertulicium</taxon>
        <taxon>Sertulicium niveocremeum</taxon>
    </lineage>
</organism>
<dbReference type="Gene3D" id="3.40.640.10">
    <property type="entry name" value="Type I PLP-dependent aspartate aminotransferase-like (Major domain)"/>
    <property type="match status" value="1"/>
</dbReference>
<dbReference type="Gene3D" id="4.10.280.50">
    <property type="match status" value="1"/>
</dbReference>
<dbReference type="SUPFAM" id="SSF53383">
    <property type="entry name" value="PLP-dependent transferases"/>
    <property type="match status" value="1"/>
</dbReference>
<keyword evidence="5 8" id="KW-0456">Lyase</keyword>
<evidence type="ECO:0000256" key="7">
    <source>
        <dbReference type="PIRSR" id="PIRSR602129-50"/>
    </source>
</evidence>
<dbReference type="EMBL" id="KV419411">
    <property type="protein sequence ID" value="KZS92257.1"/>
    <property type="molecule type" value="Genomic_DNA"/>
</dbReference>
<dbReference type="Gene3D" id="3.90.1150.160">
    <property type="match status" value="1"/>
</dbReference>
<feature type="region of interest" description="Disordered" evidence="10">
    <location>
        <begin position="475"/>
        <end position="519"/>
    </location>
</feature>
<dbReference type="GO" id="GO:0005829">
    <property type="term" value="C:cytosol"/>
    <property type="evidence" value="ECO:0007669"/>
    <property type="project" value="TreeGrafter"/>
</dbReference>
<comment type="catalytic activity">
    <reaction evidence="6 9">
        <text>L-glutamate + H(+) = 4-aminobutanoate + CO2</text>
        <dbReference type="Rhea" id="RHEA:17785"/>
        <dbReference type="ChEBI" id="CHEBI:15378"/>
        <dbReference type="ChEBI" id="CHEBI:16526"/>
        <dbReference type="ChEBI" id="CHEBI:29985"/>
        <dbReference type="ChEBI" id="CHEBI:59888"/>
        <dbReference type="EC" id="4.1.1.15"/>
    </reaction>
</comment>
<feature type="compositionally biased region" description="Basic and acidic residues" evidence="10">
    <location>
        <begin position="8"/>
        <end position="22"/>
    </location>
</feature>
<proteinExistence type="inferred from homology"/>
<evidence type="ECO:0000313" key="12">
    <source>
        <dbReference type="Proteomes" id="UP000076722"/>
    </source>
</evidence>
<dbReference type="OrthoDB" id="5152799at2759"/>
<keyword evidence="9" id="KW-0210">Decarboxylase</keyword>
<evidence type="ECO:0000256" key="6">
    <source>
        <dbReference type="ARBA" id="ARBA00048868"/>
    </source>
</evidence>
<evidence type="ECO:0000256" key="8">
    <source>
        <dbReference type="RuleBase" id="RU000382"/>
    </source>
</evidence>
<dbReference type="AlphaFoldDB" id="A0A164TCM1"/>
<feature type="compositionally biased region" description="Basic residues" evidence="10">
    <location>
        <begin position="492"/>
        <end position="519"/>
    </location>
</feature>
<feature type="modified residue" description="N6-(pyridoxal phosphate)lysine" evidence="7">
    <location>
        <position position="288"/>
    </location>
</feature>
<dbReference type="STRING" id="1314777.A0A164TCM1"/>
<dbReference type="GO" id="GO:0004351">
    <property type="term" value="F:glutamate decarboxylase activity"/>
    <property type="evidence" value="ECO:0007669"/>
    <property type="project" value="UniProtKB-EC"/>
</dbReference>
<protein>
    <recommendedName>
        <fullName evidence="3 9">Glutamate decarboxylase</fullName>
        <ecNumber evidence="3 9">4.1.1.15</ecNumber>
    </recommendedName>
</protein>
<dbReference type="FunFam" id="4.10.280.50:FF:000001">
    <property type="entry name" value="Glutamate decarboxylase"/>
    <property type="match status" value="1"/>
</dbReference>
<comment type="similarity">
    <text evidence="2 8">Belongs to the group II decarboxylase family.</text>
</comment>
<dbReference type="Proteomes" id="UP000076722">
    <property type="component" value="Unassembled WGS sequence"/>
</dbReference>
<gene>
    <name evidence="11" type="ORF">SISNIDRAFT_456008</name>
</gene>
<dbReference type="Pfam" id="PF00282">
    <property type="entry name" value="Pyridoxal_deC"/>
    <property type="match status" value="1"/>
</dbReference>
<name>A0A164TCM1_9AGAM</name>